<keyword evidence="2" id="KW-1185">Reference proteome</keyword>
<comment type="caution">
    <text evidence="1">The sequence shown here is derived from an EMBL/GenBank/DDBJ whole genome shotgun (WGS) entry which is preliminary data.</text>
</comment>
<dbReference type="Proteomes" id="UP000243528">
    <property type="component" value="Unassembled WGS sequence"/>
</dbReference>
<gene>
    <name evidence="1" type="ORF">CLV30_10117</name>
</gene>
<organism evidence="1 2">
    <name type="scientific">Haloactinopolyspora alba</name>
    <dbReference type="NCBI Taxonomy" id="648780"/>
    <lineage>
        <taxon>Bacteria</taxon>
        <taxon>Bacillati</taxon>
        <taxon>Actinomycetota</taxon>
        <taxon>Actinomycetes</taxon>
        <taxon>Jiangellales</taxon>
        <taxon>Jiangellaceae</taxon>
        <taxon>Haloactinopolyspora</taxon>
    </lineage>
</organism>
<sequence length="118" mass="12695">MARTFSAAVADEVRPEPGGRYAIAARPDVALTVFDSSRPSSEAAAFYATAHATQCPPENLDADIATVNRRAQEQGLDTFSRAGLTGDARLRLYVATIVDAWVLDQDSSVDERTPVPRT</sequence>
<dbReference type="AlphaFoldDB" id="A0A2P8EF21"/>
<dbReference type="EMBL" id="PYGE01000001">
    <property type="protein sequence ID" value="PSL08050.1"/>
    <property type="molecule type" value="Genomic_DNA"/>
</dbReference>
<reference evidence="1 2" key="1">
    <citation type="submission" date="2018-03" db="EMBL/GenBank/DDBJ databases">
        <title>Genomic Encyclopedia of Archaeal and Bacterial Type Strains, Phase II (KMG-II): from individual species to whole genera.</title>
        <authorList>
            <person name="Goeker M."/>
        </authorList>
    </citation>
    <scope>NUCLEOTIDE SEQUENCE [LARGE SCALE GENOMIC DNA]</scope>
    <source>
        <strain evidence="1 2">DSM 45211</strain>
    </source>
</reference>
<proteinExistence type="predicted"/>
<evidence type="ECO:0000313" key="2">
    <source>
        <dbReference type="Proteomes" id="UP000243528"/>
    </source>
</evidence>
<name>A0A2P8EF21_9ACTN</name>
<evidence type="ECO:0000313" key="1">
    <source>
        <dbReference type="EMBL" id="PSL08050.1"/>
    </source>
</evidence>
<protein>
    <submittedName>
        <fullName evidence="1">Uncharacterized protein</fullName>
    </submittedName>
</protein>
<dbReference type="OrthoDB" id="9788889at2"/>
<accession>A0A2P8EF21</accession>
<dbReference type="RefSeq" id="WP_129710795.1">
    <property type="nucleotide sequence ID" value="NZ_ML142897.1"/>
</dbReference>